<dbReference type="Gene3D" id="1.10.10.160">
    <property type="match status" value="1"/>
</dbReference>
<dbReference type="PROSITE" id="PS51217">
    <property type="entry name" value="UVRD_HELICASE_CTER"/>
    <property type="match status" value="1"/>
</dbReference>
<keyword evidence="3 15" id="KW-0547">Nucleotide-binding</keyword>
<keyword evidence="11" id="KW-0413">Isomerase</keyword>
<dbReference type="GO" id="GO:0033202">
    <property type="term" value="C:DNA helicase complex"/>
    <property type="evidence" value="ECO:0007669"/>
    <property type="project" value="TreeGrafter"/>
</dbReference>
<dbReference type="Gene3D" id="1.10.486.10">
    <property type="entry name" value="PCRA, domain 4"/>
    <property type="match status" value="1"/>
</dbReference>
<reference evidence="18 19" key="1">
    <citation type="journal article" date="2015" name="Genome Announc.">
        <title>Virulence Factor Genes Detected in the Complete Genome Sequence of Corynebacterium uterequi DSM 45634, Isolated from the Uterus of a Maiden Mare.</title>
        <authorList>
            <person name="Ruckert C."/>
            <person name="Kriete M."/>
            <person name="Jaenicke S."/>
            <person name="Winkler A."/>
            <person name="Tauch A."/>
        </authorList>
    </citation>
    <scope>NUCLEOTIDE SEQUENCE [LARGE SCALE GENOMIC DNA]</scope>
    <source>
        <strain evidence="18 19">DSM 45634</strain>
    </source>
</reference>
<dbReference type="Pfam" id="PF13361">
    <property type="entry name" value="UvrD_C"/>
    <property type="match status" value="2"/>
</dbReference>
<dbReference type="OrthoDB" id="4812256at2"/>
<dbReference type="GO" id="GO:0003677">
    <property type="term" value="F:DNA binding"/>
    <property type="evidence" value="ECO:0007669"/>
    <property type="project" value="UniProtKB-KW"/>
</dbReference>
<evidence type="ECO:0000256" key="13">
    <source>
        <dbReference type="ARBA" id="ARBA00034808"/>
    </source>
</evidence>
<evidence type="ECO:0000259" key="17">
    <source>
        <dbReference type="PROSITE" id="PS51217"/>
    </source>
</evidence>
<evidence type="ECO:0000256" key="10">
    <source>
        <dbReference type="ARBA" id="ARBA00023204"/>
    </source>
</evidence>
<dbReference type="GO" id="GO:0016887">
    <property type="term" value="F:ATP hydrolysis activity"/>
    <property type="evidence" value="ECO:0007669"/>
    <property type="project" value="RHEA"/>
</dbReference>
<dbReference type="Pfam" id="PF12705">
    <property type="entry name" value="PDDEXK_1"/>
    <property type="match status" value="1"/>
</dbReference>
<evidence type="ECO:0000259" key="16">
    <source>
        <dbReference type="PROSITE" id="PS51198"/>
    </source>
</evidence>
<evidence type="ECO:0000256" key="9">
    <source>
        <dbReference type="ARBA" id="ARBA00023125"/>
    </source>
</evidence>
<dbReference type="InterPro" id="IPR027417">
    <property type="entry name" value="P-loop_NTPase"/>
</dbReference>
<evidence type="ECO:0000256" key="1">
    <source>
        <dbReference type="ARBA" id="ARBA00009922"/>
    </source>
</evidence>
<dbReference type="PANTHER" id="PTHR11070:SF55">
    <property type="entry name" value="DNA 3'-5' HELICASE"/>
    <property type="match status" value="1"/>
</dbReference>
<evidence type="ECO:0000256" key="12">
    <source>
        <dbReference type="ARBA" id="ARBA00034617"/>
    </source>
</evidence>
<dbReference type="InterPro" id="IPR014017">
    <property type="entry name" value="DNA_helicase_UvrD-like_C"/>
</dbReference>
<dbReference type="GO" id="GO:0000725">
    <property type="term" value="P:recombinational repair"/>
    <property type="evidence" value="ECO:0007669"/>
    <property type="project" value="TreeGrafter"/>
</dbReference>
<evidence type="ECO:0000256" key="11">
    <source>
        <dbReference type="ARBA" id="ARBA00023235"/>
    </source>
</evidence>
<evidence type="ECO:0000256" key="15">
    <source>
        <dbReference type="PROSITE-ProRule" id="PRU00560"/>
    </source>
</evidence>
<feature type="domain" description="UvrD-like helicase C-terminal" evidence="17">
    <location>
        <begin position="389"/>
        <end position="700"/>
    </location>
</feature>
<dbReference type="InterPro" id="IPR013986">
    <property type="entry name" value="DExx_box_DNA_helicase_dom_sf"/>
</dbReference>
<evidence type="ECO:0000256" key="4">
    <source>
        <dbReference type="ARBA" id="ARBA00022763"/>
    </source>
</evidence>
<dbReference type="InterPro" id="IPR011335">
    <property type="entry name" value="Restrct_endonuc-II-like"/>
</dbReference>
<dbReference type="SUPFAM" id="SSF52980">
    <property type="entry name" value="Restriction endonuclease-like"/>
    <property type="match status" value="1"/>
</dbReference>
<evidence type="ECO:0000313" key="19">
    <source>
        <dbReference type="Proteomes" id="UP000035548"/>
    </source>
</evidence>
<sequence>MPSQISPQLLSQVLFGGERVPTDQQADVIATGMEPLLVVAGAGAGKTETMATRVVWLVANGYVDPDQVLGLTFTRKAAQQLGQRFRKQFGLLAGSPKLRDLDPSGELAHKLQTQQPTAMTYDSYANQLVKEFGLLAPVEPSVRIITDAELYGIAHELVRSFRGTISGGRSPATITERLIELMKKFNSELVDRDEVAELTRVFRDTLLESPLARKRKGATHLKDIEKWIKAQQQRLELLPLVADLEAELAARGVATFDQLMASAARLTLHHPRVAESQRSRYRVVMLDEYQDTSHTQRILLSHLFGSAGAAGTSVAVTAVGDPMQSIYRFRGASMDNLAKFVEDFQTRDATGKLRPAQRKELTTSWRNPVRVLAAANTVSEGLFRDQRQRQLAAGDGALGTGEFVRPVGELESRDGAPDGDVSFHFFPSREAEISALVERMDSEYRACTDAGRTLSAAVLVRKNSHAAPISEALSERGIPNEVVGVAGLLAIPEVADLVALATMLIRPGHNAAALRILAGPLVGLGTADLLAVQRRARNLIGQPEREPVAADPLERLRQELAEVTAAPPEHLAGLTDAVADLGEPENYSEQGYARLYELSARLRRLRTYSLGKPLTDLFADIEAEFGLRTEVLSRPGVNALVGAVHLDKFAEVVGTFQGGSLGALLDYLELARQHEGGLESGEITAAEDRVQILTIHKSKGLEWDVLAVVHANKSTFKAQGSTFLTQPALVPSEDDLLEGDNQTELKNSGEALISEDRMDEEEEAQRLFYVALTRAKQALWVSGSGDPSKSERTRKDQVPYEPFDNLVNQHPDLRGTWQLTADTDGDAEAVARPAPEGTFPAYRVDDDVARGATDVYKALARLANGDNEAAAPGETFEFWEREVDALIEEHRALATPEVTVSLPGELTATDLVSLRTDPAEFARRLRRPVPFKPNTFAKRGTAFHEWLERRAQGQALLDADELPGVGDDPVSADELAELKATFLGSEWAQRVPSFVEHPFVLSLGRHMVRGRMDAVFAQPDGSWLVLDWKTGQQPSTARARRDVEIQLAVYREAWRRIADDGMPVAAAFYYVRSDHTFAPSTLPDGEDLVRLLDEAGDSGEPDGH</sequence>
<keyword evidence="8 15" id="KW-0067">ATP-binding</keyword>
<dbReference type="GO" id="GO:0043138">
    <property type="term" value="F:3'-5' DNA helicase activity"/>
    <property type="evidence" value="ECO:0007669"/>
    <property type="project" value="UniProtKB-EC"/>
</dbReference>
<dbReference type="Pfam" id="PF00580">
    <property type="entry name" value="UvrD-helicase"/>
    <property type="match status" value="1"/>
</dbReference>
<dbReference type="InterPro" id="IPR014016">
    <property type="entry name" value="UvrD-like_ATP-bd"/>
</dbReference>
<keyword evidence="6 15" id="KW-0347">Helicase</keyword>
<keyword evidence="10" id="KW-0234">DNA repair</keyword>
<dbReference type="RefSeq" id="WP_047259120.1">
    <property type="nucleotide sequence ID" value="NZ_CP011546.1"/>
</dbReference>
<comment type="similarity">
    <text evidence="1">Belongs to the helicase family. UvrD subfamily.</text>
</comment>
<dbReference type="PATRIC" id="fig|1072256.5.peg.527"/>
<dbReference type="EC" id="5.6.2.4" evidence="13"/>
<dbReference type="InterPro" id="IPR038726">
    <property type="entry name" value="PDDEXK_AddAB-type"/>
</dbReference>
<dbReference type="STRING" id="1072256.CUTER_02660"/>
<dbReference type="EMBL" id="CP011546">
    <property type="protein sequence ID" value="AKK10547.1"/>
    <property type="molecule type" value="Genomic_DNA"/>
</dbReference>
<keyword evidence="19" id="KW-1185">Reference proteome</keyword>
<dbReference type="CDD" id="cd17932">
    <property type="entry name" value="DEXQc_UvrD"/>
    <property type="match status" value="1"/>
</dbReference>
<dbReference type="PANTHER" id="PTHR11070">
    <property type="entry name" value="UVRD / RECB / PCRA DNA HELICASE FAMILY MEMBER"/>
    <property type="match status" value="1"/>
</dbReference>
<comment type="catalytic activity">
    <reaction evidence="14">
        <text>ATP + H2O = ADP + phosphate + H(+)</text>
        <dbReference type="Rhea" id="RHEA:13065"/>
        <dbReference type="ChEBI" id="CHEBI:15377"/>
        <dbReference type="ChEBI" id="CHEBI:15378"/>
        <dbReference type="ChEBI" id="CHEBI:30616"/>
        <dbReference type="ChEBI" id="CHEBI:43474"/>
        <dbReference type="ChEBI" id="CHEBI:456216"/>
        <dbReference type="EC" id="5.6.2.4"/>
    </reaction>
</comment>
<keyword evidence="7" id="KW-0269">Exonuclease</keyword>
<feature type="domain" description="UvrD-like helicase ATP-binding" evidence="16">
    <location>
        <begin position="19"/>
        <end position="368"/>
    </location>
</feature>
<dbReference type="Gene3D" id="3.40.50.300">
    <property type="entry name" value="P-loop containing nucleotide triphosphate hydrolases"/>
    <property type="match status" value="3"/>
</dbReference>
<evidence type="ECO:0000313" key="18">
    <source>
        <dbReference type="EMBL" id="AKK10547.1"/>
    </source>
</evidence>
<dbReference type="InterPro" id="IPR011604">
    <property type="entry name" value="PDDEXK-like_dom_sf"/>
</dbReference>
<dbReference type="GO" id="GO:0004527">
    <property type="term" value="F:exonuclease activity"/>
    <property type="evidence" value="ECO:0007669"/>
    <property type="project" value="UniProtKB-KW"/>
</dbReference>
<keyword evidence="4" id="KW-0227">DNA damage</keyword>
<reference evidence="19" key="2">
    <citation type="submission" date="2015-05" db="EMBL/GenBank/DDBJ databases">
        <title>Complete genome sequence of Corynebacterium uterequi DSM 45634, isolated from the uterus of a maiden mare.</title>
        <authorList>
            <person name="Ruckert C."/>
            <person name="Albersmeier A."/>
            <person name="Winkler A."/>
            <person name="Tauch A."/>
        </authorList>
    </citation>
    <scope>NUCLEOTIDE SEQUENCE [LARGE SCALE GENOMIC DNA]</scope>
    <source>
        <strain evidence="19">DSM 45634</strain>
    </source>
</reference>
<keyword evidence="2" id="KW-0540">Nuclease</keyword>
<keyword evidence="5 15" id="KW-0378">Hydrolase</keyword>
<evidence type="ECO:0000256" key="6">
    <source>
        <dbReference type="ARBA" id="ARBA00022806"/>
    </source>
</evidence>
<dbReference type="GO" id="GO:0005829">
    <property type="term" value="C:cytosol"/>
    <property type="evidence" value="ECO:0007669"/>
    <property type="project" value="TreeGrafter"/>
</dbReference>
<comment type="catalytic activity">
    <reaction evidence="12">
        <text>Couples ATP hydrolysis with the unwinding of duplex DNA by translocating in the 3'-5' direction.</text>
        <dbReference type="EC" id="5.6.2.4"/>
    </reaction>
</comment>
<dbReference type="SUPFAM" id="SSF52540">
    <property type="entry name" value="P-loop containing nucleoside triphosphate hydrolases"/>
    <property type="match status" value="1"/>
</dbReference>
<name>A0A0G3HH88_9CORY</name>
<keyword evidence="9" id="KW-0238">DNA-binding</keyword>
<evidence type="ECO:0000256" key="8">
    <source>
        <dbReference type="ARBA" id="ARBA00022840"/>
    </source>
</evidence>
<evidence type="ECO:0000256" key="3">
    <source>
        <dbReference type="ARBA" id="ARBA00022741"/>
    </source>
</evidence>
<accession>A0A0G3HH88</accession>
<evidence type="ECO:0000256" key="7">
    <source>
        <dbReference type="ARBA" id="ARBA00022839"/>
    </source>
</evidence>
<dbReference type="Proteomes" id="UP000035548">
    <property type="component" value="Chromosome"/>
</dbReference>
<feature type="binding site" evidence="15">
    <location>
        <begin position="40"/>
        <end position="47"/>
    </location>
    <ligand>
        <name>ATP</name>
        <dbReference type="ChEBI" id="CHEBI:30616"/>
    </ligand>
</feature>
<dbReference type="InterPro" id="IPR000212">
    <property type="entry name" value="DNA_helicase_UvrD/REP"/>
</dbReference>
<evidence type="ECO:0000256" key="5">
    <source>
        <dbReference type="ARBA" id="ARBA00022801"/>
    </source>
</evidence>
<evidence type="ECO:0000256" key="2">
    <source>
        <dbReference type="ARBA" id="ARBA00022722"/>
    </source>
</evidence>
<dbReference type="AlphaFoldDB" id="A0A0G3HH88"/>
<dbReference type="Gene3D" id="3.90.320.10">
    <property type="match status" value="1"/>
</dbReference>
<evidence type="ECO:0000256" key="14">
    <source>
        <dbReference type="ARBA" id="ARBA00048988"/>
    </source>
</evidence>
<protein>
    <recommendedName>
        <fullName evidence="13">DNA 3'-5' helicase</fullName>
        <ecNumber evidence="13">5.6.2.4</ecNumber>
    </recommendedName>
</protein>
<dbReference type="PROSITE" id="PS51198">
    <property type="entry name" value="UVRD_HELICASE_ATP_BIND"/>
    <property type="match status" value="1"/>
</dbReference>
<dbReference type="KEGG" id="cut:CUTER_02660"/>
<proteinExistence type="inferred from homology"/>
<organism evidence="18 19">
    <name type="scientific">Corynebacterium uterequi</name>
    <dbReference type="NCBI Taxonomy" id="1072256"/>
    <lineage>
        <taxon>Bacteria</taxon>
        <taxon>Bacillati</taxon>
        <taxon>Actinomycetota</taxon>
        <taxon>Actinomycetes</taxon>
        <taxon>Mycobacteriales</taxon>
        <taxon>Corynebacteriaceae</taxon>
        <taxon>Corynebacterium</taxon>
    </lineage>
</organism>
<gene>
    <name evidence="18" type="ORF">CUTER_02660</name>
</gene>
<dbReference type="GO" id="GO:0005524">
    <property type="term" value="F:ATP binding"/>
    <property type="evidence" value="ECO:0007669"/>
    <property type="project" value="UniProtKB-UniRule"/>
</dbReference>